<dbReference type="EMBL" id="CP012713">
    <property type="protein sequence ID" value="ALF17360.1"/>
    <property type="molecule type" value="Genomic_DNA"/>
</dbReference>
<gene>
    <name evidence="1" type="ORF">RN98_03930</name>
</gene>
<organism evidence="1">
    <name type="scientific">Fusobacterium animalis</name>
    <dbReference type="NCBI Taxonomy" id="76859"/>
    <lineage>
        <taxon>Bacteria</taxon>
        <taxon>Fusobacteriati</taxon>
        <taxon>Fusobacteriota</taxon>
        <taxon>Fusobacteriia</taxon>
        <taxon>Fusobacteriales</taxon>
        <taxon>Fusobacteriaceae</taxon>
        <taxon>Fusobacterium</taxon>
    </lineage>
</organism>
<accession>A0A0M4RNF9</accession>
<evidence type="ECO:0000313" key="1">
    <source>
        <dbReference type="EMBL" id="ALF17360.1"/>
    </source>
</evidence>
<proteinExistence type="predicted"/>
<dbReference type="PATRIC" id="fig|76859.3.peg.776"/>
<reference evidence="1 2" key="1">
    <citation type="submission" date="2015-09" db="EMBL/GenBank/DDBJ databases">
        <authorList>
            <person name="Jackson K.R."/>
            <person name="Lunt B.L."/>
            <person name="Fisher J.N.B."/>
            <person name="Gardner A.V."/>
            <person name="Bailey M.E."/>
            <person name="Deus L.M."/>
            <person name="Earl A.S."/>
            <person name="Gibby P.D."/>
            <person name="Hartmann K.A."/>
            <person name="Liu J.E."/>
            <person name="Manci A.M."/>
            <person name="Nielsen D.A."/>
            <person name="Solomon M.B."/>
            <person name="Breakwell D.P."/>
            <person name="Burnett S.H."/>
            <person name="Grose J.H."/>
        </authorList>
    </citation>
    <scope>NUCLEOTIDE SEQUENCE [LARGE SCALE GENOMIC DNA]</scope>
    <source>
        <strain evidence="1 2">KCOM 1279</strain>
    </source>
</reference>
<name>A0A0M4RNF9_9FUSO</name>
<protein>
    <submittedName>
        <fullName evidence="1">Uncharacterized protein</fullName>
    </submittedName>
</protein>
<evidence type="ECO:0000313" key="2">
    <source>
        <dbReference type="Proteomes" id="UP000063147"/>
    </source>
</evidence>
<dbReference type="RefSeq" id="WP_060675916.1">
    <property type="nucleotide sequence ID" value="NZ_CP012713.1"/>
</dbReference>
<dbReference type="Proteomes" id="UP000063147">
    <property type="component" value="Chromosome"/>
</dbReference>
<sequence>MIAISIISVILSIISLFLALVSKFNDEVETKETIKIIPEKDKVRILDENIEKIVRETIHSIEIECGKITEEEIELLKQEAYGEITQAEYFIKLKKFSKEK</sequence>
<dbReference type="AlphaFoldDB" id="A0A0M4RNF9"/>